<dbReference type="Gene3D" id="3.30.1360.40">
    <property type="match status" value="1"/>
</dbReference>
<dbReference type="EMBL" id="CP038437">
    <property type="protein sequence ID" value="QEM81173.1"/>
    <property type="molecule type" value="Genomic_DNA"/>
</dbReference>
<keyword evidence="8" id="KW-1185">Reference proteome</keyword>
<dbReference type="Proteomes" id="UP000324285">
    <property type="component" value="Chromosome"/>
</dbReference>
<dbReference type="SMART" id="SM00796">
    <property type="entry name" value="AHS1"/>
    <property type="match status" value="1"/>
</dbReference>
<protein>
    <submittedName>
        <fullName evidence="7">5-oxoprolinase/urea amidolyase family protein</fullName>
    </submittedName>
</protein>
<dbReference type="Pfam" id="PF02626">
    <property type="entry name" value="CT_A_B"/>
    <property type="match status" value="1"/>
</dbReference>
<dbReference type="SUPFAM" id="SSF50891">
    <property type="entry name" value="Cyclophilin-like"/>
    <property type="match status" value="2"/>
</dbReference>
<feature type="domain" description="Carboxyltransferase" evidence="5">
    <location>
        <begin position="1"/>
        <end position="191"/>
    </location>
</feature>
<evidence type="ECO:0000313" key="8">
    <source>
        <dbReference type="Proteomes" id="UP000324285"/>
    </source>
</evidence>
<dbReference type="SMART" id="SM00797">
    <property type="entry name" value="AHS2"/>
    <property type="match status" value="1"/>
</dbReference>
<evidence type="ECO:0000256" key="3">
    <source>
        <dbReference type="ARBA" id="ARBA00022840"/>
    </source>
</evidence>
<evidence type="ECO:0000259" key="5">
    <source>
        <dbReference type="SMART" id="SM00796"/>
    </source>
</evidence>
<dbReference type="InterPro" id="IPR029000">
    <property type="entry name" value="Cyclophilin-like_dom_sf"/>
</dbReference>
<dbReference type="GO" id="GO:0016829">
    <property type="term" value="F:lyase activity"/>
    <property type="evidence" value="ECO:0007669"/>
    <property type="project" value="UniProtKB-KW"/>
</dbReference>
<sequence length="536" mass="57417">MRFLPVNSHTLMVELEDLQQTLSLFHALQRAPIKGIVELVPAARTLLTTFQPEVISRQHLIEQLAGCDLDQGSISATRHLKIPVHYEGEDLKHVAELLGISSHEVIQRHTQSTYHVAFSGFAPGFAYLSSDDSLLNVPRRSEPRTRIPPGAVALAGAFSGIYPKASPGGWQIIGHTSLNMWDLDRTPPALLQPGDQVHFVDAGPSPRTQVPVGENCPASPSKRETASGRRVASSGLEITATGLQALFQDQGRPGQASQGISRSGAMDRGALRQANRLVGNDADQAGIELVHGGFQCISRGEQVVAITGADVPLMLKTADGRQWPLLTHQPVALADGDTLTLGSPRAGIRAYLAIRGGFQEEAVVGSRSSDTLAGIGPAPLAVGDILAVSPHPLRRAVAAPEVPIQSLPTLHDVVMLDVELGPRTDWFNADAIHMLTQQEWQITAQSDRVGLRLKGEAPLTRRITHELPSEGTVRGAIQVPSNGQPVLFMADHPLTGGYPVIACVARHHLDLAGQLPVGARVRFNPITAFEAKSIDD</sequence>
<dbReference type="SUPFAM" id="SSF160467">
    <property type="entry name" value="PH0987 N-terminal domain-like"/>
    <property type="match status" value="1"/>
</dbReference>
<evidence type="ECO:0000259" key="6">
    <source>
        <dbReference type="SMART" id="SM00797"/>
    </source>
</evidence>
<dbReference type="OrthoDB" id="9768696at2"/>
<dbReference type="InterPro" id="IPR003833">
    <property type="entry name" value="CT_C_D"/>
</dbReference>
<name>A0A5C1NEW8_9GAMM</name>
<dbReference type="RefSeq" id="WP_149284187.1">
    <property type="nucleotide sequence ID" value="NZ_CP038437.2"/>
</dbReference>
<organism evidence="7 8">
    <name type="scientific">Halomonas binhaiensis</name>
    <dbReference type="NCBI Taxonomy" id="2562282"/>
    <lineage>
        <taxon>Bacteria</taxon>
        <taxon>Pseudomonadati</taxon>
        <taxon>Pseudomonadota</taxon>
        <taxon>Gammaproteobacteria</taxon>
        <taxon>Oceanospirillales</taxon>
        <taxon>Halomonadaceae</taxon>
        <taxon>Halomonas</taxon>
    </lineage>
</organism>
<dbReference type="PANTHER" id="PTHR43309:SF3">
    <property type="entry name" value="5-OXOPROLINASE SUBUNIT C"/>
    <property type="match status" value="1"/>
</dbReference>
<dbReference type="Pfam" id="PF02682">
    <property type="entry name" value="CT_C_D"/>
    <property type="match status" value="1"/>
</dbReference>
<evidence type="ECO:0000256" key="2">
    <source>
        <dbReference type="ARBA" id="ARBA00022801"/>
    </source>
</evidence>
<dbReference type="InterPro" id="IPR052708">
    <property type="entry name" value="PxpC"/>
</dbReference>
<accession>A0A5C1NEW8</accession>
<dbReference type="InterPro" id="IPR003778">
    <property type="entry name" value="CT_A_B"/>
</dbReference>
<evidence type="ECO:0000313" key="7">
    <source>
        <dbReference type="EMBL" id="QEM81173.1"/>
    </source>
</evidence>
<gene>
    <name evidence="7" type="ORF">E4T21_06195</name>
</gene>
<feature type="region of interest" description="Disordered" evidence="4">
    <location>
        <begin position="205"/>
        <end position="230"/>
    </location>
</feature>
<dbReference type="GO" id="GO:0016787">
    <property type="term" value="F:hydrolase activity"/>
    <property type="evidence" value="ECO:0007669"/>
    <property type="project" value="UniProtKB-KW"/>
</dbReference>
<keyword evidence="2" id="KW-0378">Hydrolase</keyword>
<proteinExistence type="predicted"/>
<dbReference type="AlphaFoldDB" id="A0A5C1NEW8"/>
<dbReference type="KEGG" id="hbh:E4T21_06195"/>
<dbReference type="Gene3D" id="2.40.100.10">
    <property type="entry name" value="Cyclophilin-like"/>
    <property type="match status" value="2"/>
</dbReference>
<feature type="domain" description="Carboxyltransferase" evidence="6">
    <location>
        <begin position="257"/>
        <end position="536"/>
    </location>
</feature>
<keyword evidence="3" id="KW-0067">ATP-binding</keyword>
<evidence type="ECO:0000256" key="4">
    <source>
        <dbReference type="SAM" id="MobiDB-lite"/>
    </source>
</evidence>
<evidence type="ECO:0000256" key="1">
    <source>
        <dbReference type="ARBA" id="ARBA00022741"/>
    </source>
</evidence>
<dbReference type="PANTHER" id="PTHR43309">
    <property type="entry name" value="5-OXOPROLINASE SUBUNIT C"/>
    <property type="match status" value="1"/>
</dbReference>
<dbReference type="GO" id="GO:0005524">
    <property type="term" value="F:ATP binding"/>
    <property type="evidence" value="ECO:0007669"/>
    <property type="project" value="UniProtKB-KW"/>
</dbReference>
<reference evidence="7" key="1">
    <citation type="submission" date="2021-02" db="EMBL/GenBank/DDBJ databases">
        <title>Strain Y2R2, a novel species of the genus Halomonas.</title>
        <authorList>
            <person name="Huang H."/>
        </authorList>
    </citation>
    <scope>NUCLEOTIDE SEQUENCE</scope>
    <source>
        <strain evidence="7">Y2R2</strain>
    </source>
</reference>
<dbReference type="NCBIfam" id="TIGR00724">
    <property type="entry name" value="urea_amlyse_rel"/>
    <property type="match status" value="1"/>
</dbReference>
<keyword evidence="1" id="KW-0547">Nucleotide-binding</keyword>